<dbReference type="Gramene" id="QL01p011317:mrna">
    <property type="protein sequence ID" value="QL01p011317:mrna"/>
    <property type="gene ID" value="QL01p011317"/>
</dbReference>
<dbReference type="InterPro" id="IPR044839">
    <property type="entry name" value="NDR1-like"/>
</dbReference>
<dbReference type="PANTHER" id="PTHR31415:SF166">
    <property type="entry name" value="LATE EMBRYOGENESIS ABUNDANT (LEA) HYDROXYPROLINE-RICH GLYCOPROTEIN FAMILY"/>
    <property type="match status" value="1"/>
</dbReference>
<dbReference type="GO" id="GO:0098542">
    <property type="term" value="P:defense response to other organism"/>
    <property type="evidence" value="ECO:0007669"/>
    <property type="project" value="InterPro"/>
</dbReference>
<protein>
    <recommendedName>
        <fullName evidence="6">Late embryogenesis abundant protein LEA-2 subgroup domain-containing protein</fullName>
    </recommendedName>
</protein>
<dbReference type="OMA" id="RIGVYYT"/>
<reference evidence="4" key="2">
    <citation type="submission" date="2021-01" db="UniProtKB">
        <authorList>
            <consortium name="EnsemblPlants"/>
        </authorList>
    </citation>
    <scope>IDENTIFICATION</scope>
</reference>
<dbReference type="AlphaFoldDB" id="A0A7N2KLS8"/>
<feature type="transmembrane region" description="Helical" evidence="3">
    <location>
        <begin position="56"/>
        <end position="79"/>
    </location>
</feature>
<dbReference type="EnsemblPlants" id="QL01p011317:mrna">
    <property type="protein sequence ID" value="QL01p011317:mrna"/>
    <property type="gene ID" value="QL01p011317"/>
</dbReference>
<evidence type="ECO:0008006" key="6">
    <source>
        <dbReference type="Google" id="ProtNLM"/>
    </source>
</evidence>
<name>A0A7N2KLS8_QUELO</name>
<evidence type="ECO:0000256" key="1">
    <source>
        <dbReference type="ARBA" id="ARBA00004370"/>
    </source>
</evidence>
<evidence type="ECO:0000313" key="4">
    <source>
        <dbReference type="EnsemblPlants" id="QL01p011317:mrna"/>
    </source>
</evidence>
<accession>A0A7N2KLS8</accession>
<proteinExistence type="predicted"/>
<dbReference type="PANTHER" id="PTHR31415">
    <property type="entry name" value="OS05G0367900 PROTEIN"/>
    <property type="match status" value="1"/>
</dbReference>
<organism evidence="4 5">
    <name type="scientific">Quercus lobata</name>
    <name type="common">Valley oak</name>
    <dbReference type="NCBI Taxonomy" id="97700"/>
    <lineage>
        <taxon>Eukaryota</taxon>
        <taxon>Viridiplantae</taxon>
        <taxon>Streptophyta</taxon>
        <taxon>Embryophyta</taxon>
        <taxon>Tracheophyta</taxon>
        <taxon>Spermatophyta</taxon>
        <taxon>Magnoliopsida</taxon>
        <taxon>eudicotyledons</taxon>
        <taxon>Gunneridae</taxon>
        <taxon>Pentapetalae</taxon>
        <taxon>rosids</taxon>
        <taxon>fabids</taxon>
        <taxon>Fagales</taxon>
        <taxon>Fagaceae</taxon>
        <taxon>Quercus</taxon>
    </lineage>
</organism>
<evidence type="ECO:0000313" key="5">
    <source>
        <dbReference type="Proteomes" id="UP000594261"/>
    </source>
</evidence>
<reference evidence="4 5" key="1">
    <citation type="journal article" date="2016" name="G3 (Bethesda)">
        <title>First Draft Assembly and Annotation of the Genome of a California Endemic Oak Quercus lobata Nee (Fagaceae).</title>
        <authorList>
            <person name="Sork V.L."/>
            <person name="Fitz-Gibbon S.T."/>
            <person name="Puiu D."/>
            <person name="Crepeau M."/>
            <person name="Gugger P.F."/>
            <person name="Sherman R."/>
            <person name="Stevens K."/>
            <person name="Langley C.H."/>
            <person name="Pellegrini M."/>
            <person name="Salzberg S.L."/>
        </authorList>
    </citation>
    <scope>NUCLEOTIDE SEQUENCE [LARGE SCALE GENOMIC DNA]</scope>
    <source>
        <strain evidence="4 5">cv. SW786</strain>
    </source>
</reference>
<dbReference type="GO" id="GO:0009506">
    <property type="term" value="C:plasmodesma"/>
    <property type="evidence" value="ECO:0007669"/>
    <property type="project" value="TreeGrafter"/>
</dbReference>
<sequence length="252" mass="28018">MRNLFQEGPLPKPLEFSVPPLKVPSIPKPPLPPPVKAAMSSKDCGHHDRDKARHHLILTIIAVFIALFLFVVFLVWIILLPTKPRFVLQEATVYVFNVSTTDPSTLTTSMQITVASKNRMGKVGIYYQKLDVYATYRSQQVTMPTVLPSTYQDHKEIAVWSPFLYGNTIPVAPGLMMALEQDLNVGSVLLNIRLNGCVKWQVGTWISGKYDLNVNCPAYIKFGGFNPDGGITVGPVMKFETVVQVGLRSSDE</sequence>
<comment type="subcellular location">
    <subcellularLocation>
        <location evidence="1">Membrane</location>
    </subcellularLocation>
</comment>
<keyword evidence="3" id="KW-0812">Transmembrane</keyword>
<evidence type="ECO:0000256" key="3">
    <source>
        <dbReference type="SAM" id="Phobius"/>
    </source>
</evidence>
<dbReference type="GO" id="GO:0005886">
    <property type="term" value="C:plasma membrane"/>
    <property type="evidence" value="ECO:0007669"/>
    <property type="project" value="TreeGrafter"/>
</dbReference>
<keyword evidence="3" id="KW-1133">Transmembrane helix</keyword>
<evidence type="ECO:0000256" key="2">
    <source>
        <dbReference type="ARBA" id="ARBA00023136"/>
    </source>
</evidence>
<dbReference type="InParanoid" id="A0A7N2KLS8"/>
<dbReference type="Proteomes" id="UP000594261">
    <property type="component" value="Chromosome 1"/>
</dbReference>
<dbReference type="EMBL" id="LRBV02000001">
    <property type="status" value="NOT_ANNOTATED_CDS"/>
    <property type="molecule type" value="Genomic_DNA"/>
</dbReference>
<keyword evidence="5" id="KW-1185">Reference proteome</keyword>
<keyword evidence="2 3" id="KW-0472">Membrane</keyword>